<dbReference type="Proteomes" id="UP001344658">
    <property type="component" value="Unassembled WGS sequence"/>
</dbReference>
<reference evidence="1 2" key="1">
    <citation type="submission" date="2023-12" db="EMBL/GenBank/DDBJ databases">
        <title>Streptomyces sp. V4-01.</title>
        <authorList>
            <person name="Somphong A."/>
            <person name="Phongsopitanun W."/>
        </authorList>
    </citation>
    <scope>NUCLEOTIDE SEQUENCE [LARGE SCALE GENOMIC DNA]</scope>
    <source>
        <strain evidence="1 2">V4-01</strain>
    </source>
</reference>
<dbReference type="EMBL" id="JAZEWV010000034">
    <property type="protein sequence ID" value="MEE4545771.1"/>
    <property type="molecule type" value="Genomic_DNA"/>
</dbReference>
<gene>
    <name evidence="1" type="ORF">V2S66_27855</name>
</gene>
<evidence type="ECO:0000313" key="2">
    <source>
        <dbReference type="Proteomes" id="UP001344658"/>
    </source>
</evidence>
<name>A0ABU7PJ33_9ACTN</name>
<proteinExistence type="predicted"/>
<organism evidence="1 2">
    <name type="scientific">Actinacidiphila polyblastidii</name>
    <dbReference type="NCBI Taxonomy" id="3110430"/>
    <lineage>
        <taxon>Bacteria</taxon>
        <taxon>Bacillati</taxon>
        <taxon>Actinomycetota</taxon>
        <taxon>Actinomycetes</taxon>
        <taxon>Kitasatosporales</taxon>
        <taxon>Streptomycetaceae</taxon>
        <taxon>Actinacidiphila</taxon>
    </lineage>
</organism>
<sequence>MKLDFWLRCPDFLAHELLTEVEQERQPAGPTLRLVAGMIGGVAPSLHRYPMTKYLYGAYERPDNALALLASRKHIAVRRVNESSSNARRDYYLLPRGQEAATALQADIPEMIWYVRQAQAIGLIPEAVTGGRMRQRQYEHEAYKAVAAGKLIPDITEEVTLRAQELSARLGLTWPPDTQQDAAGGGHG</sequence>
<accession>A0ABU7PJ33</accession>
<comment type="caution">
    <text evidence="1">The sequence shown here is derived from an EMBL/GenBank/DDBJ whole genome shotgun (WGS) entry which is preliminary data.</text>
</comment>
<evidence type="ECO:0000313" key="1">
    <source>
        <dbReference type="EMBL" id="MEE4545771.1"/>
    </source>
</evidence>
<keyword evidence="2" id="KW-1185">Reference proteome</keyword>
<dbReference type="RefSeq" id="WP_330799477.1">
    <property type="nucleotide sequence ID" value="NZ_JAZEWV010000034.1"/>
</dbReference>
<protein>
    <submittedName>
        <fullName evidence="1">Uncharacterized protein</fullName>
    </submittedName>
</protein>